<dbReference type="PANTHER" id="PTHR42951:SF4">
    <property type="entry name" value="ACYL-COENZYME A THIOESTERASE MBLAC2"/>
    <property type="match status" value="1"/>
</dbReference>
<dbReference type="NCBIfam" id="TIGR04558">
    <property type="entry name" value="SoxH_rel_PQQ_1"/>
    <property type="match status" value="1"/>
</dbReference>
<dbReference type="Proteomes" id="UP000017822">
    <property type="component" value="Unassembled WGS sequence"/>
</dbReference>
<keyword evidence="2" id="KW-0732">Signal</keyword>
<dbReference type="PATRIC" id="fig|1263865.4.peg.2149"/>
<evidence type="ECO:0000256" key="2">
    <source>
        <dbReference type="SAM" id="SignalP"/>
    </source>
</evidence>
<dbReference type="GO" id="GO:0017001">
    <property type="term" value="P:antibiotic catabolic process"/>
    <property type="evidence" value="ECO:0007669"/>
    <property type="project" value="UniProtKB-ARBA"/>
</dbReference>
<accession>V4PSQ7</accession>
<comment type="caution">
    <text evidence="4">The sequence shown here is derived from an EMBL/GenBank/DDBJ whole genome shotgun (WGS) entry which is preliminary data.</text>
</comment>
<evidence type="ECO:0000313" key="4">
    <source>
        <dbReference type="EMBL" id="ESQ99180.1"/>
    </source>
</evidence>
<dbReference type="CDD" id="cd16282">
    <property type="entry name" value="metallo-hydrolase-like_MBL-fold"/>
    <property type="match status" value="1"/>
</dbReference>
<gene>
    <name evidence="4" type="ORF">F753_11095</name>
</gene>
<dbReference type="InterPro" id="IPR050855">
    <property type="entry name" value="NDM-1-like"/>
</dbReference>
<reference evidence="4 5" key="1">
    <citation type="submission" date="2013-07" db="EMBL/GenBank/DDBJ databases">
        <authorList>
            <person name="Schaap P.J."/>
            <person name="Mehboob F."/>
            <person name="Oosterkamp M.J."/>
            <person name="de Vos W.M."/>
            <person name="Stams A.J.M."/>
            <person name="Koehorst J.J."/>
        </authorList>
    </citation>
    <scope>NUCLEOTIDE SEQUENCE [LARGE SCALE GENOMIC DNA]</scope>
    <source>
        <strain evidence="4 5">AW-1</strain>
    </source>
</reference>
<proteinExistence type="inferred from homology"/>
<comment type="similarity">
    <text evidence="1">Belongs to the metallo-beta-lactamase superfamily. Class-B beta-lactamase family.</text>
</comment>
<dbReference type="InterPro" id="IPR030811">
    <property type="entry name" value="SoxH-rel_PQQ_1"/>
</dbReference>
<dbReference type="SMART" id="SM00849">
    <property type="entry name" value="Lactamase_B"/>
    <property type="match status" value="1"/>
</dbReference>
<evidence type="ECO:0000259" key="3">
    <source>
        <dbReference type="SMART" id="SM00849"/>
    </source>
</evidence>
<dbReference type="AlphaFoldDB" id="V4PSQ7"/>
<dbReference type="EMBL" id="AOFQ01000032">
    <property type="protein sequence ID" value="ESQ99180.1"/>
    <property type="molecule type" value="Genomic_DNA"/>
</dbReference>
<evidence type="ECO:0000313" key="5">
    <source>
        <dbReference type="Proteomes" id="UP000017822"/>
    </source>
</evidence>
<feature type="chain" id="PRO_5004727409" evidence="2">
    <location>
        <begin position="19"/>
        <end position="309"/>
    </location>
</feature>
<sequence>MRLLLLMFAFCLTLPAYAELRYTLQPRQIADDVWLLEGSTDNFDKANGGNIVNTGFIVTAAGVVVIDSGPSRRYGEAMRAAIASVTDRPVIKLLLTHHHPDHVLGNQAFADVPIAALAGTTDLLREQGNAMAENMYRLVGDWMRGTEVVLPSETLAPGTLEIGGRSLRLLALRGHTGADLAILDERSGVLFAGDILFYQRALTTPNSPGLDVWLEDLDTLEALPWKRLVAGHGPVADDAAPFVQMRDYLGWLDGLLREAASGGADMNEVIQSPIPERFAGISLTRYELIRSVSHLYPRYEAMALQRVDE</sequence>
<dbReference type="Pfam" id="PF00753">
    <property type="entry name" value="Lactamase_B"/>
    <property type="match status" value="1"/>
</dbReference>
<organism evidence="4 5">
    <name type="scientific">Stutzerimonas chloritidismutans AW-1</name>
    <dbReference type="NCBI Taxonomy" id="1263865"/>
    <lineage>
        <taxon>Bacteria</taxon>
        <taxon>Pseudomonadati</taxon>
        <taxon>Pseudomonadota</taxon>
        <taxon>Gammaproteobacteria</taxon>
        <taxon>Pseudomonadales</taxon>
        <taxon>Pseudomonadaceae</taxon>
        <taxon>Stutzerimonas</taxon>
    </lineage>
</organism>
<dbReference type="InterPro" id="IPR001279">
    <property type="entry name" value="Metallo-B-lactamas"/>
</dbReference>
<feature type="domain" description="Metallo-beta-lactamase" evidence="3">
    <location>
        <begin position="51"/>
        <end position="232"/>
    </location>
</feature>
<name>V4PSQ7_STUCH</name>
<feature type="signal peptide" evidence="2">
    <location>
        <begin position="1"/>
        <end position="18"/>
    </location>
</feature>
<dbReference type="Gene3D" id="3.60.15.10">
    <property type="entry name" value="Ribonuclease Z/Hydroxyacylglutathione hydrolase-like"/>
    <property type="match status" value="1"/>
</dbReference>
<evidence type="ECO:0000256" key="1">
    <source>
        <dbReference type="ARBA" id="ARBA00005250"/>
    </source>
</evidence>
<dbReference type="PANTHER" id="PTHR42951">
    <property type="entry name" value="METALLO-BETA-LACTAMASE DOMAIN-CONTAINING"/>
    <property type="match status" value="1"/>
</dbReference>
<dbReference type="InterPro" id="IPR036866">
    <property type="entry name" value="RibonucZ/Hydroxyglut_hydro"/>
</dbReference>
<protein>
    <submittedName>
        <fullName evidence="4">Beta-lactamase</fullName>
    </submittedName>
</protein>
<dbReference type="RefSeq" id="WP_023445275.1">
    <property type="nucleotide sequence ID" value="NZ_AOFQ01000032.1"/>
</dbReference>
<dbReference type="SUPFAM" id="SSF56281">
    <property type="entry name" value="Metallo-hydrolase/oxidoreductase"/>
    <property type="match status" value="1"/>
</dbReference>